<sequence>MATKIQVWAFNEFTAFDSFTQKVIGKTDKAESDYSGKNQVKMINLSRDHGLSLLAVLALIKEFAEVDMLTWAEFHNKIFRQNGEMRKGLKTVKLELHGMFFTFDF</sequence>
<dbReference type="Proteomes" id="UP000030322">
    <property type="component" value="Segment"/>
</dbReference>
<dbReference type="RefSeq" id="YP_009147581.1">
    <property type="nucleotide sequence ID" value="NC_027340.1"/>
</dbReference>
<evidence type="ECO:0000313" key="1">
    <source>
        <dbReference type="EMBL" id="AIX13077.1"/>
    </source>
</evidence>
<evidence type="ECO:0000313" key="2">
    <source>
        <dbReference type="Proteomes" id="UP000030322"/>
    </source>
</evidence>
<protein>
    <submittedName>
        <fullName evidence="1">Uncharacterized protein</fullName>
    </submittedName>
</protein>
<name>A0A0A0YR58_9CAUD</name>
<accession>A0A0A0YR58</accession>
<dbReference type="GeneID" id="24623196"/>
<reference evidence="1 2" key="1">
    <citation type="submission" date="2014-10" db="EMBL/GenBank/DDBJ databases">
        <title>Characterization of a new ViI-like Erwinia amylovora bacteriophage.</title>
        <authorList>
            <person name="Lagonenko A.L."/>
            <person name="Valentovich L.N."/>
        </authorList>
    </citation>
    <scope>NUCLEOTIDE SEQUENCE [LARGE SCALE GENOMIC DNA]</scope>
</reference>
<dbReference type="EMBL" id="KP037007">
    <property type="protein sequence ID" value="AIX13077.1"/>
    <property type="molecule type" value="Genomic_DNA"/>
</dbReference>
<organism evidence="1 2">
    <name type="scientific">Erwinia phage phiEa2809</name>
    <dbReference type="NCBI Taxonomy" id="1564096"/>
    <lineage>
        <taxon>Viruses</taxon>
        <taxon>Duplodnaviria</taxon>
        <taxon>Heunggongvirae</taxon>
        <taxon>Uroviricota</taxon>
        <taxon>Caudoviricetes</taxon>
        <taxon>Pantevenvirales</taxon>
        <taxon>Ackermannviridae</taxon>
        <taxon>Nezavisimistyvirus</taxon>
        <taxon>Nezavisimistyvirus Ea2809</taxon>
    </lineage>
</organism>
<dbReference type="OrthoDB" id="34101at10239"/>
<gene>
    <name evidence="1" type="ORF">NW77_069</name>
</gene>
<proteinExistence type="predicted"/>
<keyword evidence="2" id="KW-1185">Reference proteome</keyword>
<dbReference type="KEGG" id="vg:24623196"/>